<reference evidence="5" key="1">
    <citation type="submission" date="2022-01" db="EMBL/GenBank/DDBJ databases">
        <authorList>
            <person name="King R."/>
        </authorList>
    </citation>
    <scope>NUCLEOTIDE SEQUENCE</scope>
</reference>
<feature type="domain" description="C2H2-type" evidence="4">
    <location>
        <begin position="342"/>
        <end position="369"/>
    </location>
</feature>
<feature type="compositionally biased region" description="Basic and acidic residues" evidence="3">
    <location>
        <begin position="21"/>
        <end position="31"/>
    </location>
</feature>
<evidence type="ECO:0000313" key="5">
    <source>
        <dbReference type="EMBL" id="CAG9765168.1"/>
    </source>
</evidence>
<feature type="compositionally biased region" description="Basic residues" evidence="3">
    <location>
        <begin position="1"/>
        <end position="11"/>
    </location>
</feature>
<keyword evidence="1" id="KW-0479">Metal-binding</keyword>
<feature type="domain" description="C2H2-type" evidence="4">
    <location>
        <begin position="231"/>
        <end position="259"/>
    </location>
</feature>
<dbReference type="Proteomes" id="UP001152799">
    <property type="component" value="Chromosome 2"/>
</dbReference>
<evidence type="ECO:0000256" key="1">
    <source>
        <dbReference type="PROSITE-ProRule" id="PRU00042"/>
    </source>
</evidence>
<name>A0A9N9QHF6_9CUCU</name>
<evidence type="ECO:0000259" key="4">
    <source>
        <dbReference type="PROSITE" id="PS50157"/>
    </source>
</evidence>
<dbReference type="PROSITE" id="PS50157">
    <property type="entry name" value="ZINC_FINGER_C2H2_2"/>
    <property type="match status" value="2"/>
</dbReference>
<dbReference type="Gene3D" id="3.30.160.60">
    <property type="entry name" value="Classic Zinc Finger"/>
    <property type="match status" value="2"/>
</dbReference>
<evidence type="ECO:0000256" key="2">
    <source>
        <dbReference type="SAM" id="Coils"/>
    </source>
</evidence>
<dbReference type="EMBL" id="OU892278">
    <property type="protein sequence ID" value="CAG9765168.1"/>
    <property type="molecule type" value="Genomic_DNA"/>
</dbReference>
<feature type="region of interest" description="Disordered" evidence="3">
    <location>
        <begin position="1"/>
        <end position="31"/>
    </location>
</feature>
<protein>
    <recommendedName>
        <fullName evidence="4">C2H2-type domain-containing protein</fullName>
    </recommendedName>
</protein>
<organism evidence="5 6">
    <name type="scientific">Ceutorhynchus assimilis</name>
    <name type="common">cabbage seed weevil</name>
    <dbReference type="NCBI Taxonomy" id="467358"/>
    <lineage>
        <taxon>Eukaryota</taxon>
        <taxon>Metazoa</taxon>
        <taxon>Ecdysozoa</taxon>
        <taxon>Arthropoda</taxon>
        <taxon>Hexapoda</taxon>
        <taxon>Insecta</taxon>
        <taxon>Pterygota</taxon>
        <taxon>Neoptera</taxon>
        <taxon>Endopterygota</taxon>
        <taxon>Coleoptera</taxon>
        <taxon>Polyphaga</taxon>
        <taxon>Cucujiformia</taxon>
        <taxon>Curculionidae</taxon>
        <taxon>Ceutorhynchinae</taxon>
        <taxon>Ceutorhynchus</taxon>
    </lineage>
</organism>
<evidence type="ECO:0000313" key="6">
    <source>
        <dbReference type="Proteomes" id="UP001152799"/>
    </source>
</evidence>
<dbReference type="PROSITE" id="PS00028">
    <property type="entry name" value="ZINC_FINGER_C2H2_1"/>
    <property type="match status" value="3"/>
</dbReference>
<dbReference type="PANTHER" id="PTHR21020:SF0">
    <property type="entry name" value="ZINC FINGER PROTEIN 800"/>
    <property type="match status" value="1"/>
</dbReference>
<evidence type="ECO:0000256" key="3">
    <source>
        <dbReference type="SAM" id="MobiDB-lite"/>
    </source>
</evidence>
<gene>
    <name evidence="5" type="ORF">CEUTPL_LOCUS5783</name>
</gene>
<dbReference type="InterPro" id="IPR013087">
    <property type="entry name" value="Znf_C2H2_type"/>
</dbReference>
<feature type="coiled-coil region" evidence="2">
    <location>
        <begin position="122"/>
        <end position="153"/>
    </location>
</feature>
<feature type="region of interest" description="Disordered" evidence="3">
    <location>
        <begin position="657"/>
        <end position="691"/>
    </location>
</feature>
<dbReference type="GO" id="GO:0008270">
    <property type="term" value="F:zinc ion binding"/>
    <property type="evidence" value="ECO:0007669"/>
    <property type="project" value="UniProtKB-KW"/>
</dbReference>
<dbReference type="SMART" id="SM00355">
    <property type="entry name" value="ZnF_C2H2"/>
    <property type="match status" value="6"/>
</dbReference>
<keyword evidence="6" id="KW-1185">Reference proteome</keyword>
<sequence>MVVTKNTRRTKKPIETTLGKAPDKPKQNEKDISALRQPIETSVRGAKELAALLQTGTDEVKDLISYECDLMYECRICRSIFRCLSNFVLHKRKYCLEKFNPACNIHHDEIQIVGPSARISMLDKIVERLRETEAESEASKESLTWNVDDLEDEASRFNHIVLEKIDSTDSGIFQSLVNGTCNKSSEFTKTQVMENYKKLENDVPVLDPEGKICGYTSNKIYNQSLFPKCNVSCHTCSQKFATRKSLNNHVKSIHSPSRLLYFCPSCKETLANPRCVYRHLLRVHNLPCTQVEKMRHQINNNCKVLRKDENSIKIKKRAEPTQSNNDSVHQWVNDMEVDKDFHMCVGCGTHFERKAALQGHLQMCTKKKEEKVDKAKSNKMPMESKKITGALKRKRPTIHSCPKKRIILLENIDEENSTGIEEKLNLLENNNVVSSTILNHVITETSDNIVNIENEMQEVLTESVNKNGIPTKITEDGAEASLSSGHSDDTASIRSNNVESLLLDHSPQQNSNFSDACASSRDNLEVIELEDDVESEPDLLSDGVSFEMFYQQLDNQDTVIEQLPEADTDVIFVDEGELIVNNIIEEIIYPMNLQQEEDEKIINPNKAEAIKQEQQADDEETNNIKTRQQNVHEAVQIKQEEQADEELINETETVQQADAINQNDQQISETEKQNTEAAEEEANTQTIEPEEDISHKKKTFPECALPFMTPLELLCIPCDKKFNTNDELHSHMSGHFSWFRFQCTECSFVSFREEDCIMHAQERHSLEQNACIVPLPSWRAESIFHSFKPFEDDNVVGGAYIDEEIREEEIIKPIIADSVKSAVQESDSLLFGSLKNNTNDKELAQSVIDIKETIVDDHLLPEPIEMACPVTNNNALDNDENESSDDWGVSEVFTTRRKTGKKKGLVKKPMPEPVPIVRAARMRTKVQQDDFFYYDSNMSLNDFTRNATVPATSKKKREK</sequence>
<accession>A0A9N9QHF6</accession>
<keyword evidence="2" id="KW-0175">Coiled coil</keyword>
<dbReference type="AlphaFoldDB" id="A0A9N9QHF6"/>
<keyword evidence="1" id="KW-0862">Zinc</keyword>
<proteinExistence type="predicted"/>
<feature type="compositionally biased region" description="Low complexity" evidence="3">
    <location>
        <begin position="657"/>
        <end position="667"/>
    </location>
</feature>
<dbReference type="PANTHER" id="PTHR21020">
    <property type="entry name" value="ZINC FINGER PROTEIN 800"/>
    <property type="match status" value="1"/>
</dbReference>
<feature type="region of interest" description="Disordered" evidence="3">
    <location>
        <begin position="468"/>
        <end position="491"/>
    </location>
</feature>
<dbReference type="InterPro" id="IPR039149">
    <property type="entry name" value="ZNF800"/>
</dbReference>
<dbReference type="OrthoDB" id="10066279at2759"/>
<keyword evidence="1" id="KW-0863">Zinc-finger</keyword>